<comment type="caution">
    <text evidence="1">The sequence shown here is derived from an EMBL/GenBank/DDBJ whole genome shotgun (WGS) entry which is preliminary data.</text>
</comment>
<accession>A0A0R0CIK5</accession>
<evidence type="ECO:0000313" key="2">
    <source>
        <dbReference type="Proteomes" id="UP000052052"/>
    </source>
</evidence>
<dbReference type="AlphaFoldDB" id="A0A0R0CIK5"/>
<organism evidence="1 2">
    <name type="scientific">Pseudoxanthomonas dokdonensis</name>
    <dbReference type="NCBI Taxonomy" id="344882"/>
    <lineage>
        <taxon>Bacteria</taxon>
        <taxon>Pseudomonadati</taxon>
        <taxon>Pseudomonadota</taxon>
        <taxon>Gammaproteobacteria</taxon>
        <taxon>Lysobacterales</taxon>
        <taxon>Lysobacteraceae</taxon>
        <taxon>Pseudoxanthomonas</taxon>
    </lineage>
</organism>
<evidence type="ECO:0008006" key="3">
    <source>
        <dbReference type="Google" id="ProtNLM"/>
    </source>
</evidence>
<keyword evidence="2" id="KW-1185">Reference proteome</keyword>
<dbReference type="RefSeq" id="WP_057659111.1">
    <property type="nucleotide sequence ID" value="NZ_LDJL01000011.1"/>
</dbReference>
<sequence length="215" mass="24688">MYALNPSQSPLPGILQQMPVDGFHRRRRIGPYLLANARMDHFNDLLARLGRTQAPLDCDQLVTAARQLLDATDSNETPACIVQRIRQVETVARMINDDEWQPEPAAVPVASQLLEYLRSREQLLPAWLPQVGRLDDAIAIDTAWSLLGREAESYRDYLRLRRQQALSRGCDEHALHFDRHDWLAARRIEAEWLARQRQVRDSSYAPASAAMFRVH</sequence>
<dbReference type="Proteomes" id="UP000052052">
    <property type="component" value="Unassembled WGS sequence"/>
</dbReference>
<name>A0A0R0CIK5_9GAMM</name>
<protein>
    <recommendedName>
        <fullName evidence="3">DUF1232 domain-containing protein</fullName>
    </recommendedName>
</protein>
<proteinExistence type="predicted"/>
<evidence type="ECO:0000313" key="1">
    <source>
        <dbReference type="EMBL" id="KRG69046.1"/>
    </source>
</evidence>
<reference evidence="1 2" key="1">
    <citation type="submission" date="2015-05" db="EMBL/GenBank/DDBJ databases">
        <title>Genome sequencing and analysis of members of genus Stenotrophomonas.</title>
        <authorList>
            <person name="Patil P.P."/>
            <person name="Midha S."/>
            <person name="Patil P.B."/>
        </authorList>
    </citation>
    <scope>NUCLEOTIDE SEQUENCE [LARGE SCALE GENOMIC DNA]</scope>
    <source>
        <strain evidence="1 2">DSM 21858</strain>
    </source>
</reference>
<dbReference type="PATRIC" id="fig|344882.3.peg.658"/>
<gene>
    <name evidence="1" type="ORF">ABB29_11465</name>
</gene>
<dbReference type="STRING" id="344882.ABB29_11465"/>
<dbReference type="OrthoDB" id="5958972at2"/>
<dbReference type="EMBL" id="LDJL01000011">
    <property type="protein sequence ID" value="KRG69046.1"/>
    <property type="molecule type" value="Genomic_DNA"/>
</dbReference>